<keyword evidence="4 5" id="KW-0472">Membrane</keyword>
<evidence type="ECO:0000256" key="3">
    <source>
        <dbReference type="ARBA" id="ARBA00022989"/>
    </source>
</evidence>
<dbReference type="InterPro" id="IPR025423">
    <property type="entry name" value="TMEM205-like"/>
</dbReference>
<feature type="domain" description="TMEM205-like" evidence="6">
    <location>
        <begin position="49"/>
        <end position="112"/>
    </location>
</feature>
<evidence type="ECO:0000313" key="8">
    <source>
        <dbReference type="Proteomes" id="UP000735302"/>
    </source>
</evidence>
<feature type="non-terminal residue" evidence="7">
    <location>
        <position position="119"/>
    </location>
</feature>
<keyword evidence="2 5" id="KW-0812">Transmembrane</keyword>
<sequence length="119" mass="13568">MEHFQFCAVAVVICFASMQLFPLLTRRSHQESLSEAEPGVANGMLHLGSFGANFGAQMWVTFVAGLTMFYSLPRHMFGKVQSRLFPMFYLWSLVCSAVTLSTFLERHPYDTWDSSLFVR</sequence>
<dbReference type="Pfam" id="PF13664">
    <property type="entry name" value="DUF4149"/>
    <property type="match status" value="1"/>
</dbReference>
<keyword evidence="8" id="KW-1185">Reference proteome</keyword>
<feature type="transmembrane region" description="Helical" evidence="5">
    <location>
        <begin position="84"/>
        <end position="104"/>
    </location>
</feature>
<comment type="subcellular location">
    <subcellularLocation>
        <location evidence="1">Membrane</location>
    </subcellularLocation>
</comment>
<evidence type="ECO:0000256" key="2">
    <source>
        <dbReference type="ARBA" id="ARBA00022692"/>
    </source>
</evidence>
<dbReference type="Proteomes" id="UP000735302">
    <property type="component" value="Unassembled WGS sequence"/>
</dbReference>
<dbReference type="InterPro" id="IPR053009">
    <property type="entry name" value="Xanthocillin_Biosynth-Assoc"/>
</dbReference>
<dbReference type="PANTHER" id="PTHR23241:SF102">
    <property type="entry name" value="LD23009P"/>
    <property type="match status" value="1"/>
</dbReference>
<gene>
    <name evidence="7" type="ORF">PoB_004626600</name>
</gene>
<dbReference type="AlphaFoldDB" id="A0AAV4BH46"/>
<keyword evidence="3 5" id="KW-1133">Transmembrane helix</keyword>
<evidence type="ECO:0000256" key="1">
    <source>
        <dbReference type="ARBA" id="ARBA00004370"/>
    </source>
</evidence>
<comment type="caution">
    <text evidence="7">The sequence shown here is derived from an EMBL/GenBank/DDBJ whole genome shotgun (WGS) entry which is preliminary data.</text>
</comment>
<reference evidence="7 8" key="1">
    <citation type="journal article" date="2021" name="Elife">
        <title>Chloroplast acquisition without the gene transfer in kleptoplastic sea slugs, Plakobranchus ocellatus.</title>
        <authorList>
            <person name="Maeda T."/>
            <person name="Takahashi S."/>
            <person name="Yoshida T."/>
            <person name="Shimamura S."/>
            <person name="Takaki Y."/>
            <person name="Nagai Y."/>
            <person name="Toyoda A."/>
            <person name="Suzuki Y."/>
            <person name="Arimoto A."/>
            <person name="Ishii H."/>
            <person name="Satoh N."/>
            <person name="Nishiyama T."/>
            <person name="Hasebe M."/>
            <person name="Maruyama T."/>
            <person name="Minagawa J."/>
            <person name="Obokata J."/>
            <person name="Shigenobu S."/>
        </authorList>
    </citation>
    <scope>NUCLEOTIDE SEQUENCE [LARGE SCALE GENOMIC DNA]</scope>
</reference>
<name>A0AAV4BH46_9GAST</name>
<evidence type="ECO:0000313" key="7">
    <source>
        <dbReference type="EMBL" id="GFO19761.1"/>
    </source>
</evidence>
<feature type="transmembrane region" description="Helical" evidence="5">
    <location>
        <begin position="51"/>
        <end position="72"/>
    </location>
</feature>
<organism evidence="7 8">
    <name type="scientific">Plakobranchus ocellatus</name>
    <dbReference type="NCBI Taxonomy" id="259542"/>
    <lineage>
        <taxon>Eukaryota</taxon>
        <taxon>Metazoa</taxon>
        <taxon>Spiralia</taxon>
        <taxon>Lophotrochozoa</taxon>
        <taxon>Mollusca</taxon>
        <taxon>Gastropoda</taxon>
        <taxon>Heterobranchia</taxon>
        <taxon>Euthyneura</taxon>
        <taxon>Panpulmonata</taxon>
        <taxon>Sacoglossa</taxon>
        <taxon>Placobranchoidea</taxon>
        <taxon>Plakobranchidae</taxon>
        <taxon>Plakobranchus</taxon>
    </lineage>
</organism>
<dbReference type="PANTHER" id="PTHR23241">
    <property type="entry name" value="LATE EMBRYOGENESIS ABUNDANT PLANTS LEA-RELATED"/>
    <property type="match status" value="1"/>
</dbReference>
<accession>A0AAV4BH46</accession>
<evidence type="ECO:0000259" key="6">
    <source>
        <dbReference type="Pfam" id="PF13664"/>
    </source>
</evidence>
<proteinExistence type="predicted"/>
<dbReference type="GO" id="GO:0016020">
    <property type="term" value="C:membrane"/>
    <property type="evidence" value="ECO:0007669"/>
    <property type="project" value="UniProtKB-SubCell"/>
</dbReference>
<protein>
    <submittedName>
        <fullName evidence="7">Transmembrane protein 205</fullName>
    </submittedName>
</protein>
<dbReference type="EMBL" id="BLXT01005088">
    <property type="protein sequence ID" value="GFO19761.1"/>
    <property type="molecule type" value="Genomic_DNA"/>
</dbReference>
<evidence type="ECO:0000256" key="4">
    <source>
        <dbReference type="ARBA" id="ARBA00023136"/>
    </source>
</evidence>
<evidence type="ECO:0000256" key="5">
    <source>
        <dbReference type="SAM" id="Phobius"/>
    </source>
</evidence>